<keyword evidence="2" id="KW-1185">Reference proteome</keyword>
<dbReference type="EMBL" id="JAEAOA010002356">
    <property type="protein sequence ID" value="KAK3608560.1"/>
    <property type="molecule type" value="Genomic_DNA"/>
</dbReference>
<sequence length="161" mass="18557">MTHFHAVYLHYVIQQSLIKDHTTEYVIKDHRVKSLIKENIVESLIKDNTTESFTKTIQLSLSSKTIQRRLSFKTIEVNLVKNHTAESLIKNNITESMSCMKFAGYRLLKPHNTTGLKIPGSDKIAKNKFIIFLEKPSNWELFEAEEDENDSELKISTITSS</sequence>
<accession>A0AAE0TES6</accession>
<proteinExistence type="predicted"/>
<dbReference type="Proteomes" id="UP001195483">
    <property type="component" value="Unassembled WGS sequence"/>
</dbReference>
<reference evidence="1" key="3">
    <citation type="submission" date="2023-05" db="EMBL/GenBank/DDBJ databases">
        <authorList>
            <person name="Smith C.H."/>
        </authorList>
    </citation>
    <scope>NUCLEOTIDE SEQUENCE</scope>
    <source>
        <strain evidence="1">CHS0354</strain>
        <tissue evidence="1">Mantle</tissue>
    </source>
</reference>
<comment type="caution">
    <text evidence="1">The sequence shown here is derived from an EMBL/GenBank/DDBJ whole genome shotgun (WGS) entry which is preliminary data.</text>
</comment>
<gene>
    <name evidence="1" type="ORF">CHS0354_042544</name>
</gene>
<name>A0AAE0TES6_9BIVA</name>
<evidence type="ECO:0000313" key="1">
    <source>
        <dbReference type="EMBL" id="KAK3608560.1"/>
    </source>
</evidence>
<reference evidence="1" key="2">
    <citation type="journal article" date="2021" name="Genome Biol. Evol.">
        <title>Developing a high-quality reference genome for a parasitic bivalve with doubly uniparental inheritance (Bivalvia: Unionida).</title>
        <authorList>
            <person name="Smith C.H."/>
        </authorList>
    </citation>
    <scope>NUCLEOTIDE SEQUENCE</scope>
    <source>
        <strain evidence="1">CHS0354</strain>
        <tissue evidence="1">Mantle</tissue>
    </source>
</reference>
<reference evidence="1" key="1">
    <citation type="journal article" date="2021" name="Genome Biol. Evol.">
        <title>A High-Quality Reference Genome for a Parasitic Bivalve with Doubly Uniparental Inheritance (Bivalvia: Unionida).</title>
        <authorList>
            <person name="Smith C.H."/>
        </authorList>
    </citation>
    <scope>NUCLEOTIDE SEQUENCE</scope>
    <source>
        <strain evidence="1">CHS0354</strain>
    </source>
</reference>
<protein>
    <submittedName>
        <fullName evidence="1">Uncharacterized protein</fullName>
    </submittedName>
</protein>
<organism evidence="1 2">
    <name type="scientific">Potamilus streckersoni</name>
    <dbReference type="NCBI Taxonomy" id="2493646"/>
    <lineage>
        <taxon>Eukaryota</taxon>
        <taxon>Metazoa</taxon>
        <taxon>Spiralia</taxon>
        <taxon>Lophotrochozoa</taxon>
        <taxon>Mollusca</taxon>
        <taxon>Bivalvia</taxon>
        <taxon>Autobranchia</taxon>
        <taxon>Heteroconchia</taxon>
        <taxon>Palaeoheterodonta</taxon>
        <taxon>Unionida</taxon>
        <taxon>Unionoidea</taxon>
        <taxon>Unionidae</taxon>
        <taxon>Ambleminae</taxon>
        <taxon>Lampsilini</taxon>
        <taxon>Potamilus</taxon>
    </lineage>
</organism>
<evidence type="ECO:0000313" key="2">
    <source>
        <dbReference type="Proteomes" id="UP001195483"/>
    </source>
</evidence>
<dbReference type="AlphaFoldDB" id="A0AAE0TES6"/>